<protein>
    <submittedName>
        <fullName evidence="2">Uncharacterized protein</fullName>
    </submittedName>
</protein>
<comment type="caution">
    <text evidence="2">The sequence shown here is derived from an EMBL/GenBank/DDBJ whole genome shotgun (WGS) entry which is preliminary data.</text>
</comment>
<gene>
    <name evidence="2" type="ORF">LCGC14_1262720</name>
</gene>
<sequence length="44" mass="5152">MPEKTQTPTKTPTRTEPAIDPHPYYSPERLCPSQREDAERRSRP</sequence>
<organism evidence="2">
    <name type="scientific">marine sediment metagenome</name>
    <dbReference type="NCBI Taxonomy" id="412755"/>
    <lineage>
        <taxon>unclassified sequences</taxon>
        <taxon>metagenomes</taxon>
        <taxon>ecological metagenomes</taxon>
    </lineage>
</organism>
<name>A0A0F9L071_9ZZZZ</name>
<accession>A0A0F9L071</accession>
<feature type="compositionally biased region" description="Basic and acidic residues" evidence="1">
    <location>
        <begin position="34"/>
        <end position="44"/>
    </location>
</feature>
<feature type="region of interest" description="Disordered" evidence="1">
    <location>
        <begin position="1"/>
        <end position="44"/>
    </location>
</feature>
<evidence type="ECO:0000256" key="1">
    <source>
        <dbReference type="SAM" id="MobiDB-lite"/>
    </source>
</evidence>
<dbReference type="AlphaFoldDB" id="A0A0F9L071"/>
<proteinExistence type="predicted"/>
<reference evidence="2" key="1">
    <citation type="journal article" date="2015" name="Nature">
        <title>Complex archaea that bridge the gap between prokaryotes and eukaryotes.</title>
        <authorList>
            <person name="Spang A."/>
            <person name="Saw J.H."/>
            <person name="Jorgensen S.L."/>
            <person name="Zaremba-Niedzwiedzka K."/>
            <person name="Martijn J."/>
            <person name="Lind A.E."/>
            <person name="van Eijk R."/>
            <person name="Schleper C."/>
            <person name="Guy L."/>
            <person name="Ettema T.J."/>
        </authorList>
    </citation>
    <scope>NUCLEOTIDE SEQUENCE</scope>
</reference>
<feature type="compositionally biased region" description="Low complexity" evidence="1">
    <location>
        <begin position="1"/>
        <end position="16"/>
    </location>
</feature>
<dbReference type="EMBL" id="LAZR01007013">
    <property type="protein sequence ID" value="KKM88054.1"/>
    <property type="molecule type" value="Genomic_DNA"/>
</dbReference>
<evidence type="ECO:0000313" key="2">
    <source>
        <dbReference type="EMBL" id="KKM88054.1"/>
    </source>
</evidence>